<dbReference type="GO" id="GO:0005788">
    <property type="term" value="C:endoplasmic reticulum lumen"/>
    <property type="evidence" value="ECO:0007669"/>
    <property type="project" value="UniProtKB-SubCell"/>
</dbReference>
<dbReference type="GO" id="GO:0030968">
    <property type="term" value="P:endoplasmic reticulum unfolded protein response"/>
    <property type="evidence" value="ECO:0007669"/>
    <property type="project" value="TreeGrafter"/>
</dbReference>
<dbReference type="Gene3D" id="3.90.640.10">
    <property type="entry name" value="Actin, Chain A, domain 4"/>
    <property type="match status" value="1"/>
</dbReference>
<dbReference type="SUPFAM" id="SSF53067">
    <property type="entry name" value="Actin-like ATPase domain"/>
    <property type="match status" value="2"/>
</dbReference>
<evidence type="ECO:0000256" key="5">
    <source>
        <dbReference type="ARBA" id="ARBA00023186"/>
    </source>
</evidence>
<dbReference type="Proteomes" id="UP001430356">
    <property type="component" value="Unassembled WGS sequence"/>
</dbReference>
<keyword evidence="4" id="KW-0067">ATP-binding</keyword>
<evidence type="ECO:0000256" key="6">
    <source>
        <dbReference type="SAM" id="MobiDB-lite"/>
    </source>
</evidence>
<comment type="caution">
    <text evidence="7">The sequence shown here is derived from an EMBL/GenBank/DDBJ whole genome shotgun (WGS) entry which is preliminary data.</text>
</comment>
<dbReference type="Gene3D" id="3.30.30.30">
    <property type="match status" value="1"/>
</dbReference>
<feature type="compositionally biased region" description="Low complexity" evidence="6">
    <location>
        <begin position="257"/>
        <end position="274"/>
    </location>
</feature>
<evidence type="ECO:0000256" key="4">
    <source>
        <dbReference type="ARBA" id="ARBA00022840"/>
    </source>
</evidence>
<comment type="subcellular location">
    <subcellularLocation>
        <location evidence="1">Endoplasmic reticulum lumen</location>
    </subcellularLocation>
</comment>
<dbReference type="Pfam" id="PF00012">
    <property type="entry name" value="HSP70"/>
    <property type="match status" value="1"/>
</dbReference>
<protein>
    <submittedName>
        <fullName evidence="7">HSP70-like protein</fullName>
    </submittedName>
</protein>
<dbReference type="PANTHER" id="PTHR45639:SF3">
    <property type="entry name" value="HYPOXIA UP-REGULATED PROTEIN 1"/>
    <property type="match status" value="1"/>
</dbReference>
<dbReference type="PANTHER" id="PTHR45639">
    <property type="entry name" value="HSC70CB, ISOFORM G-RELATED"/>
    <property type="match status" value="1"/>
</dbReference>
<dbReference type="InterPro" id="IPR043129">
    <property type="entry name" value="ATPase_NBD"/>
</dbReference>
<accession>A0AAW0EN94</accession>
<feature type="region of interest" description="Disordered" evidence="6">
    <location>
        <begin position="257"/>
        <end position="278"/>
    </location>
</feature>
<dbReference type="Gene3D" id="3.30.420.40">
    <property type="match status" value="2"/>
</dbReference>
<evidence type="ECO:0000256" key="1">
    <source>
        <dbReference type="ARBA" id="ARBA00004319"/>
    </source>
</evidence>
<dbReference type="PROSITE" id="PS01036">
    <property type="entry name" value="HSP70_3"/>
    <property type="match status" value="1"/>
</dbReference>
<proteinExistence type="predicted"/>
<dbReference type="GO" id="GO:0034663">
    <property type="term" value="C:endoplasmic reticulum chaperone complex"/>
    <property type="evidence" value="ECO:0007669"/>
    <property type="project" value="TreeGrafter"/>
</dbReference>
<evidence type="ECO:0000313" key="8">
    <source>
        <dbReference type="Proteomes" id="UP001430356"/>
    </source>
</evidence>
<keyword evidence="5" id="KW-0143">Chaperone</keyword>
<evidence type="ECO:0000256" key="3">
    <source>
        <dbReference type="ARBA" id="ARBA00022741"/>
    </source>
</evidence>
<dbReference type="EMBL" id="JAECZO010000043">
    <property type="protein sequence ID" value="KAK7194824.1"/>
    <property type="molecule type" value="Genomic_DNA"/>
</dbReference>
<gene>
    <name evidence="7" type="ORF">NESM_000403000</name>
</gene>
<dbReference type="InterPro" id="IPR018181">
    <property type="entry name" value="Heat_shock_70_CS"/>
</dbReference>
<keyword evidence="8" id="KW-1185">Reference proteome</keyword>
<keyword evidence="3" id="KW-0547">Nucleotide-binding</keyword>
<reference evidence="7 8" key="1">
    <citation type="journal article" date="2021" name="MBio">
        <title>A New Model Trypanosomatid, Novymonas esmeraldas: Genomic Perception of Its 'Candidatus Pandoraea novymonadis' Endosymbiont.</title>
        <authorList>
            <person name="Zakharova A."/>
            <person name="Saura A."/>
            <person name="Butenko A."/>
            <person name="Podesvova L."/>
            <person name="Warmusova S."/>
            <person name="Kostygov A.Y."/>
            <person name="Nenarokova A."/>
            <person name="Lukes J."/>
            <person name="Opperdoes F.R."/>
            <person name="Yurchenko V."/>
        </authorList>
    </citation>
    <scope>NUCLEOTIDE SEQUENCE [LARGE SCALE GENOMIC DNA]</scope>
    <source>
        <strain evidence="7 8">E262AT.01</strain>
    </source>
</reference>
<organism evidence="7 8">
    <name type="scientific">Novymonas esmeraldas</name>
    <dbReference type="NCBI Taxonomy" id="1808958"/>
    <lineage>
        <taxon>Eukaryota</taxon>
        <taxon>Discoba</taxon>
        <taxon>Euglenozoa</taxon>
        <taxon>Kinetoplastea</taxon>
        <taxon>Metakinetoplastina</taxon>
        <taxon>Trypanosomatida</taxon>
        <taxon>Trypanosomatidae</taxon>
        <taxon>Novymonas</taxon>
    </lineage>
</organism>
<dbReference type="InterPro" id="IPR013126">
    <property type="entry name" value="Hsp_70_fam"/>
</dbReference>
<dbReference type="GO" id="GO:0005524">
    <property type="term" value="F:ATP binding"/>
    <property type="evidence" value="ECO:0007669"/>
    <property type="project" value="UniProtKB-KW"/>
</dbReference>
<feature type="region of interest" description="Disordered" evidence="6">
    <location>
        <begin position="310"/>
        <end position="332"/>
    </location>
</feature>
<keyword evidence="2" id="KW-0732">Signal</keyword>
<evidence type="ECO:0000256" key="2">
    <source>
        <dbReference type="ARBA" id="ARBA00022729"/>
    </source>
</evidence>
<dbReference type="AlphaFoldDB" id="A0AAW0EN94"/>
<feature type="compositionally biased region" description="Acidic residues" evidence="6">
    <location>
        <begin position="310"/>
        <end position="319"/>
    </location>
</feature>
<evidence type="ECO:0000313" key="7">
    <source>
        <dbReference type="EMBL" id="KAK7194824.1"/>
    </source>
</evidence>
<name>A0AAW0EN94_9TRYP</name>
<dbReference type="GO" id="GO:0140662">
    <property type="term" value="F:ATP-dependent protein folding chaperone"/>
    <property type="evidence" value="ECO:0007669"/>
    <property type="project" value="InterPro"/>
</dbReference>
<sequence>MRLVLQVSRAMRGTPSPLQRRRRALPHVALVAALALALTLMSADVLRPRRGSWGIARGVAAAAVSPPPARVTETELIAVDLGHDSMKVSGWRVQQLLQQQSPEGGVAPVDAAAPAAAAAAATTTGSVVMMLNDQTNRKSPPCIAMRSFRIPPGGAAATAASQADPPLHPRGYELERTFAEQAQALAPRFPSQVVCSAAQLLGQTAATMTEDEEQQHQQLGYHVQPLSDAAADAAPTTETRRRALGVFVPFFATGGAATAAAPPTEQQTQQQQQQRNDGVVYSAEELTAMLLGYARRMGEKSDAADNAIDGVEEEEDEWEQQQQQQRTPSVSNGTVAAAVTRYAALTVPVHASVAQRQALVDAAALAGLRVVRLVHSTTAAAVQLAHMRGDHVLSDGAVQHVMIYDVGSMQAEVAVYRFAGLTPSLASRAGVRGSVELLALVSRRTLGGAAFDRCIAERWDARYFGGRVLRAGAGAQQAKERASLLRAAQQAKEMLSAHHEAHVTIDGVRGDVADLDAAAQEELRQRHVTLVADGGALTVRLTRATFEDWCRPLLDDAVALRDEALAATHGAVATVAALDRLEVIGGGTRVPRLLQRLGDGYKGSTVDRTLNSDEAAVMGAALLAVSSAPRTLRLRGGNALPRYRMREWLISDVYVAVGAAASAAAAPAVPLQRVFAAVSTLLPATSSVRLRLPDTHDNTTDEDDTVALVLLSGVEVDRAYASGARADVVTSACTGCYVRRCIVSGARRAVAQLLLQQQQQQQPQQQQDDAAQDQQRHRVVTAEVVVEVVATVSGIPHCSAAYLRAEVEAPAATAAAAVAVADAVEVSSLSVERGEDASGDDGEDAAAAEAAEAATRAPSNEQQQQQRRRVHITPLSLRIHSGGDGAAVAGYNMNEAERAASRRRVAALQAIDDARLQRSTLRNRVESALVWVKENCPAWDTDAAPAEAAAVVRETGTWLDDHGDTASVAALEERLRNMTRVKAALRHAAAAAAAAATEHE</sequence>